<reference evidence="1" key="1">
    <citation type="journal article" date="2009" name="J. Med. Virol.">
        <title>High-risk HPV types in lesions of the uterine cervix of female commercial sex workers in the Philippines.</title>
        <authorList>
            <person name="Miyashita M."/>
            <person name="Agdamag D.M."/>
            <person name="Sasagawa T."/>
            <person name="Matsushita K."/>
            <person name="Salud L.M."/>
            <person name="Salud C.O."/>
            <person name="Saikawa K."/>
            <person name="Leano P.S."/>
            <person name="Pagcaliwagan T."/>
            <person name="Acuna J."/>
            <person name="Ishizaki A."/>
            <person name="Kageyama S."/>
            <person name="Ichimura H."/>
        </authorList>
    </citation>
    <scope>NUCLEOTIDE SEQUENCE</scope>
    <source>
        <strain evidence="1">06JAN_PHL_MY106_07</strain>
    </source>
</reference>
<accession>B8RA44</accession>
<protein>
    <submittedName>
        <fullName evidence="1">Truncated L1 capsid protein</fullName>
    </submittedName>
</protein>
<gene>
    <name evidence="1" type="primary">L1</name>
</gene>
<organism evidence="1">
    <name type="scientific">Human papillomavirus</name>
    <dbReference type="NCBI Taxonomy" id="10566"/>
    <lineage>
        <taxon>Viruses</taxon>
        <taxon>Monodnaviria</taxon>
        <taxon>Shotokuvirae</taxon>
        <taxon>Cossaviricota</taxon>
        <taxon>Papovaviricetes</taxon>
        <taxon>Zurhausenvirales</taxon>
        <taxon>Papillomaviridae</taxon>
    </lineage>
</organism>
<name>B8RA44_9PAPI</name>
<feature type="non-terminal residue" evidence="1">
    <location>
        <position position="1"/>
    </location>
</feature>
<sequence length="35" mass="4434">YCWGNQLFVTVVDYHTQYQHDIMCIRNYIFHIHQF</sequence>
<proteinExistence type="predicted"/>
<dbReference type="EMBL" id="EU911323">
    <property type="protein sequence ID" value="ACK56597.1"/>
    <property type="molecule type" value="Genomic_DNA"/>
</dbReference>
<evidence type="ECO:0000313" key="1">
    <source>
        <dbReference type="EMBL" id="ACK56597.1"/>
    </source>
</evidence>